<dbReference type="RefSeq" id="WP_066401750.1">
    <property type="nucleotide sequence ID" value="NZ_CP011390.1"/>
</dbReference>
<dbReference type="KEGG" id="fla:SY85_03030"/>
<dbReference type="Proteomes" id="UP000077177">
    <property type="component" value="Chromosome"/>
</dbReference>
<evidence type="ECO:0000313" key="2">
    <source>
        <dbReference type="EMBL" id="ANE49631.1"/>
    </source>
</evidence>
<dbReference type="Pfam" id="PF00535">
    <property type="entry name" value="Glycos_transf_2"/>
    <property type="match status" value="1"/>
</dbReference>
<accession>A0A172TRD6</accession>
<dbReference type="PANTHER" id="PTHR43685">
    <property type="entry name" value="GLYCOSYLTRANSFERASE"/>
    <property type="match status" value="1"/>
</dbReference>
<dbReference type="InterPro" id="IPR001173">
    <property type="entry name" value="Glyco_trans_2-like"/>
</dbReference>
<reference evidence="2 3" key="2">
    <citation type="journal article" date="2016" name="Int. J. Syst. Evol. Microbiol.">
        <title>Flavisolibacter tropicus sp. nov., isolated from tropical soil.</title>
        <authorList>
            <person name="Lee J.J."/>
            <person name="Kang M.S."/>
            <person name="Kim G.S."/>
            <person name="Lee C.S."/>
            <person name="Lim S."/>
            <person name="Lee J."/>
            <person name="Roh S.H."/>
            <person name="Kang H."/>
            <person name="Ha J.M."/>
            <person name="Bae S."/>
            <person name="Jung H.Y."/>
            <person name="Kim M.K."/>
        </authorList>
    </citation>
    <scope>NUCLEOTIDE SEQUENCE [LARGE SCALE GENOMIC DNA]</scope>
    <source>
        <strain evidence="2 3">LCS9</strain>
    </source>
</reference>
<feature type="domain" description="Glycosyltransferase 2-like" evidence="1">
    <location>
        <begin position="115"/>
        <end position="287"/>
    </location>
</feature>
<dbReference type="SUPFAM" id="SSF53448">
    <property type="entry name" value="Nucleotide-diphospho-sugar transferases"/>
    <property type="match status" value="1"/>
</dbReference>
<evidence type="ECO:0000259" key="1">
    <source>
        <dbReference type="Pfam" id="PF00535"/>
    </source>
</evidence>
<dbReference type="PANTHER" id="PTHR43685:SF2">
    <property type="entry name" value="GLYCOSYLTRANSFERASE 2-LIKE DOMAIN-CONTAINING PROTEIN"/>
    <property type="match status" value="1"/>
</dbReference>
<name>A0A172TRD6_9BACT</name>
<dbReference type="InterPro" id="IPR050834">
    <property type="entry name" value="Glycosyltransf_2"/>
</dbReference>
<organism evidence="2 3">
    <name type="scientific">Flavisolibacter tropicus</name>
    <dbReference type="NCBI Taxonomy" id="1492898"/>
    <lineage>
        <taxon>Bacteria</taxon>
        <taxon>Pseudomonadati</taxon>
        <taxon>Bacteroidota</taxon>
        <taxon>Chitinophagia</taxon>
        <taxon>Chitinophagales</taxon>
        <taxon>Chitinophagaceae</taxon>
        <taxon>Flavisolibacter</taxon>
    </lineage>
</organism>
<gene>
    <name evidence="2" type="ORF">SY85_03030</name>
</gene>
<dbReference type="OrthoDB" id="6638511at2"/>
<dbReference type="InterPro" id="IPR029044">
    <property type="entry name" value="Nucleotide-diphossugar_trans"/>
</dbReference>
<dbReference type="AlphaFoldDB" id="A0A172TRD6"/>
<keyword evidence="3" id="KW-1185">Reference proteome</keyword>
<dbReference type="EMBL" id="CP011390">
    <property type="protein sequence ID" value="ANE49631.1"/>
    <property type="molecule type" value="Genomic_DNA"/>
</dbReference>
<dbReference type="PATRIC" id="fig|1492898.3.peg.662"/>
<protein>
    <recommendedName>
        <fullName evidence="1">Glycosyltransferase 2-like domain-containing protein</fullName>
    </recommendedName>
</protein>
<reference evidence="3" key="1">
    <citation type="submission" date="2015-01" db="EMBL/GenBank/DDBJ databases">
        <title>Flavisolibacter sp./LCS9/ whole genome sequencing.</title>
        <authorList>
            <person name="Kim M.K."/>
            <person name="Srinivasan S."/>
            <person name="Lee J.-J."/>
        </authorList>
    </citation>
    <scope>NUCLEOTIDE SEQUENCE [LARGE SCALE GENOMIC DNA]</scope>
    <source>
        <strain evidence="3">LCS9</strain>
    </source>
</reference>
<sequence>MAPYYIYQLNLEQQMDIYDQLKEHGRYYIQIWWRQIPLGFLYIEEDDKLDRYDLQLKIIRAIKLCVDYYQSNSNASEKNYISSFLNNDQQTFLSIMNEIFVSYETKITQQVIDVSVIICTHNRSKDLFNCLTSLYEQQCVPQEVIVVDNAPIDDSTKKVTEQFPGIVYFKEERKGLSYARNTGVKLATSSIIAFTDDDVKVHPLWLHRVWETFLTPEVKAMTGLVIPISLDTESQQLFEKFWGFTKNYCDREFTYSFIERGLKKAPEVWSIGAGANMAFRKNVFESIGLFDERLGAGASGCSEDSELWFRVLLNGHRIHYNPRAITYHNHRSDMKSLRKQLYYYARGHMAAALIQELLIKDAGYKKRVYIGYPKFYLRRLIKGFPFYNNRNRTLLSEIMGWFAGIRFYKKYCKKQISHYKGKQRVITDSVNQSKAI</sequence>
<dbReference type="Gene3D" id="3.90.550.10">
    <property type="entry name" value="Spore Coat Polysaccharide Biosynthesis Protein SpsA, Chain A"/>
    <property type="match status" value="1"/>
</dbReference>
<evidence type="ECO:0000313" key="3">
    <source>
        <dbReference type="Proteomes" id="UP000077177"/>
    </source>
</evidence>
<dbReference type="STRING" id="1492898.SY85_03030"/>
<proteinExistence type="predicted"/>